<dbReference type="RefSeq" id="WP_051631656.1">
    <property type="nucleotide sequence ID" value="NZ_AZRA01000027.1"/>
</dbReference>
<sequence length="211" mass="22353">MMTMMKAPRVRPALPALLFALVLAGCAGSGSSGLQPQIAASAEVLQPGDAGYERAVIGSAVKPAGQGGVSEGMVIRIVQDIPVWRMWNGPAKLDARGNTNRMGGWWSYDPPKGTVQQYRAAYEICNGWNELTWVAKCTLKAGSIVVVGPGQSVSAQTCGDPTGLENYAANPVDWQLYIDKPWARSAELVCPDASADYEADPADISRPKSAS</sequence>
<feature type="chain" id="PRO_5001579644" description="Lipoprotein" evidence="1">
    <location>
        <begin position="28"/>
        <end position="211"/>
    </location>
</feature>
<dbReference type="Proteomes" id="UP000026714">
    <property type="component" value="Unassembled WGS sequence"/>
</dbReference>
<evidence type="ECO:0008006" key="4">
    <source>
        <dbReference type="Google" id="ProtNLM"/>
    </source>
</evidence>
<protein>
    <recommendedName>
        <fullName evidence="4">Lipoprotein</fullName>
    </recommendedName>
</protein>
<keyword evidence="1" id="KW-0732">Signal</keyword>
<dbReference type="STRING" id="34103.SAMN05421778_101163"/>
<name>A0A059KQB0_9BURK</name>
<evidence type="ECO:0000313" key="2">
    <source>
        <dbReference type="EMBL" id="KDB53293.1"/>
    </source>
</evidence>
<dbReference type="eggNOG" id="ENOG503027T">
    <property type="taxonomic scope" value="Bacteria"/>
</dbReference>
<proteinExistence type="predicted"/>
<keyword evidence="3" id="KW-1185">Reference proteome</keyword>
<gene>
    <name evidence="2" type="ORF">X805_11290</name>
</gene>
<accession>A0A059KQB0</accession>
<organism evidence="2 3">
    <name type="scientific">Sphaerotilus natans subsp. natans DSM 6575</name>
    <dbReference type="NCBI Taxonomy" id="1286631"/>
    <lineage>
        <taxon>Bacteria</taxon>
        <taxon>Pseudomonadati</taxon>
        <taxon>Pseudomonadota</taxon>
        <taxon>Betaproteobacteria</taxon>
        <taxon>Burkholderiales</taxon>
        <taxon>Sphaerotilaceae</taxon>
        <taxon>Sphaerotilus</taxon>
    </lineage>
</organism>
<evidence type="ECO:0000256" key="1">
    <source>
        <dbReference type="SAM" id="SignalP"/>
    </source>
</evidence>
<reference evidence="2 3" key="1">
    <citation type="journal article" date="2014" name="FEMS Microbiol. Ecol.">
        <title>Sphaerotilus natans encrusted with nanoball-shaped Fe(III) oxide minerals formed by nitrate-reducing mixotrophic Fe(II) oxidation.</title>
        <authorList>
            <person name="Park S."/>
            <person name="Kim D.H."/>
            <person name="Lee J.H."/>
            <person name="Hur H.G."/>
        </authorList>
    </citation>
    <scope>NUCLEOTIDE SEQUENCE [LARGE SCALE GENOMIC DNA]</scope>
    <source>
        <strain evidence="2 3">DSM 6575</strain>
    </source>
</reference>
<feature type="signal peptide" evidence="1">
    <location>
        <begin position="1"/>
        <end position="27"/>
    </location>
</feature>
<evidence type="ECO:0000313" key="3">
    <source>
        <dbReference type="Proteomes" id="UP000026714"/>
    </source>
</evidence>
<comment type="caution">
    <text evidence="2">The sequence shown here is derived from an EMBL/GenBank/DDBJ whole genome shotgun (WGS) entry which is preliminary data.</text>
</comment>
<dbReference type="PROSITE" id="PS51257">
    <property type="entry name" value="PROKAR_LIPOPROTEIN"/>
    <property type="match status" value="1"/>
</dbReference>
<dbReference type="EMBL" id="AZRA01000027">
    <property type="protein sequence ID" value="KDB53293.1"/>
    <property type="molecule type" value="Genomic_DNA"/>
</dbReference>
<dbReference type="AlphaFoldDB" id="A0A059KQB0"/>